<accession>A0A936NFC2</accession>
<dbReference type="InterPro" id="IPR007383">
    <property type="entry name" value="DUF445"/>
</dbReference>
<dbReference type="AlphaFoldDB" id="A0A936NFC2"/>
<name>A0A936NFC2_9ACTN</name>
<evidence type="ECO:0000313" key="3">
    <source>
        <dbReference type="Proteomes" id="UP000727993"/>
    </source>
</evidence>
<proteinExistence type="predicted"/>
<keyword evidence="1" id="KW-0812">Transmembrane</keyword>
<keyword evidence="1" id="KW-0472">Membrane</keyword>
<feature type="transmembrane region" description="Helical" evidence="1">
    <location>
        <begin position="27"/>
        <end position="47"/>
    </location>
</feature>
<dbReference type="EMBL" id="JADJZA010000010">
    <property type="protein sequence ID" value="MBK9298666.1"/>
    <property type="molecule type" value="Genomic_DNA"/>
</dbReference>
<comment type="caution">
    <text evidence="2">The sequence shown here is derived from an EMBL/GenBank/DDBJ whole genome shotgun (WGS) entry which is preliminary data.</text>
</comment>
<dbReference type="Pfam" id="PF04286">
    <property type="entry name" value="DUF445"/>
    <property type="match status" value="1"/>
</dbReference>
<dbReference type="PANTHER" id="PTHR38442">
    <property type="entry name" value="INNER MEMBRANE PROTEIN-RELATED"/>
    <property type="match status" value="1"/>
</dbReference>
<organism evidence="2 3">
    <name type="scientific">Candidatus Neomicrothrix subdominans</name>
    <dbReference type="NCBI Taxonomy" id="2954438"/>
    <lineage>
        <taxon>Bacteria</taxon>
        <taxon>Bacillati</taxon>
        <taxon>Actinomycetota</taxon>
        <taxon>Acidimicrobiia</taxon>
        <taxon>Acidimicrobiales</taxon>
        <taxon>Microthrixaceae</taxon>
        <taxon>Candidatus Neomicrothrix</taxon>
    </lineage>
</organism>
<feature type="transmembrane region" description="Helical" evidence="1">
    <location>
        <begin position="53"/>
        <end position="79"/>
    </location>
</feature>
<keyword evidence="1" id="KW-1133">Transmembrane helix</keyword>
<reference evidence="2 3" key="1">
    <citation type="submission" date="2020-10" db="EMBL/GenBank/DDBJ databases">
        <title>Connecting structure to function with the recovery of over 1000 high-quality activated sludge metagenome-assembled genomes encoding full-length rRNA genes using long-read sequencing.</title>
        <authorList>
            <person name="Singleton C.M."/>
            <person name="Petriglieri F."/>
            <person name="Kristensen J.M."/>
            <person name="Kirkegaard R.H."/>
            <person name="Michaelsen T.Y."/>
            <person name="Andersen M.H."/>
            <person name="Karst S.M."/>
            <person name="Dueholm M.S."/>
            <person name="Nielsen P.H."/>
            <person name="Albertsen M."/>
        </authorList>
    </citation>
    <scope>NUCLEOTIDE SEQUENCE [LARGE SCALE GENOMIC DNA]</scope>
    <source>
        <strain evidence="2">Lyne_18-Q3-R50-59_MAXAC.006</strain>
    </source>
</reference>
<gene>
    <name evidence="2" type="ORF">IPN02_17935</name>
</gene>
<dbReference type="GO" id="GO:0005886">
    <property type="term" value="C:plasma membrane"/>
    <property type="evidence" value="ECO:0007669"/>
    <property type="project" value="TreeGrafter"/>
</dbReference>
<feature type="transmembrane region" description="Helical" evidence="1">
    <location>
        <begin position="401"/>
        <end position="421"/>
    </location>
</feature>
<evidence type="ECO:0000313" key="2">
    <source>
        <dbReference type="EMBL" id="MBK9298666.1"/>
    </source>
</evidence>
<protein>
    <submittedName>
        <fullName evidence="2">DUF445 family protein</fullName>
    </submittedName>
</protein>
<evidence type="ECO:0000256" key="1">
    <source>
        <dbReference type="SAM" id="Phobius"/>
    </source>
</evidence>
<sequence>MTPPPMPSLPLASDEVRRRSELRRMKTVAVGLLLVATAVFVATAIAGDDAPGWVAYVRAAAEAGMVGGLADWFAVTALFKHPMGIPIPHTAIIQKRKDDIGAGLGSFVSDYFLTAEGISDRLGEAQVSARVGAWMAEPVNAERMARQVLTVGSSVLDAVRDDEVRDVIEDAVVRRLRTTSTGPAASRVLELIVAEGRHQDVLSVILRRLGEVLEVNRETLRTRLYTESPWWVPNTVDDVVFDRLHAVATRYLFDLATDPNHQLRLSIDDQVEQLVIDLANDPATVRRADELRDELLDHPQLREWTNSIWLDLKERIKEAAADPDDATLERVSDTIARVGRRLSDDPALSAKTDAWVTTTAVSLAEQSRDQVGAYIATTVQRWDTAETAERIELQVGRDLQFVRINGTVVGALAGVVIYGVGQLLG</sequence>
<dbReference type="Proteomes" id="UP000727993">
    <property type="component" value="Unassembled WGS sequence"/>
</dbReference>
<dbReference type="PANTHER" id="PTHR38442:SF1">
    <property type="entry name" value="INNER MEMBRANE PROTEIN"/>
    <property type="match status" value="1"/>
</dbReference>